<evidence type="ECO:0000256" key="1">
    <source>
        <dbReference type="ARBA" id="ARBA00005721"/>
    </source>
</evidence>
<reference evidence="3 4" key="1">
    <citation type="submission" date="2019-10" db="EMBL/GenBank/DDBJ databases">
        <title>Nonomuraea sp. nov., isolated from Phyllanthus amarus.</title>
        <authorList>
            <person name="Klykleung N."/>
            <person name="Tanasupawat S."/>
        </authorList>
    </citation>
    <scope>NUCLEOTIDE SEQUENCE [LARGE SCALE GENOMIC DNA]</scope>
    <source>
        <strain evidence="3 4">PA1-10</strain>
    </source>
</reference>
<protein>
    <submittedName>
        <fullName evidence="3">Asp23/Gls24 family envelope stress response protein</fullName>
    </submittedName>
</protein>
<feature type="compositionally biased region" description="Low complexity" evidence="2">
    <location>
        <begin position="1"/>
        <end position="18"/>
    </location>
</feature>
<dbReference type="AlphaFoldDB" id="A0A5C4WF30"/>
<name>A0A5C4WF30_9ACTN</name>
<gene>
    <name evidence="3" type="ORF">FH608_020765</name>
</gene>
<proteinExistence type="inferred from homology"/>
<dbReference type="RefSeq" id="WP_139632202.1">
    <property type="nucleotide sequence ID" value="NZ_CP045572.1"/>
</dbReference>
<comment type="similarity">
    <text evidence="1">Belongs to the asp23 family.</text>
</comment>
<organism evidence="3 4">
    <name type="scientific">Nonomuraea phyllanthi</name>
    <dbReference type="NCBI Taxonomy" id="2219224"/>
    <lineage>
        <taxon>Bacteria</taxon>
        <taxon>Bacillati</taxon>
        <taxon>Actinomycetota</taxon>
        <taxon>Actinomycetes</taxon>
        <taxon>Streptosporangiales</taxon>
        <taxon>Streptosporangiaceae</taxon>
        <taxon>Nonomuraea</taxon>
    </lineage>
</organism>
<accession>A0A5P9Z3F8</accession>
<evidence type="ECO:0000256" key="2">
    <source>
        <dbReference type="SAM" id="MobiDB-lite"/>
    </source>
</evidence>
<keyword evidence="4" id="KW-1185">Reference proteome</keyword>
<dbReference type="InterPro" id="IPR005531">
    <property type="entry name" value="Asp23"/>
</dbReference>
<accession>A0A5C4WF30</accession>
<evidence type="ECO:0000313" key="3">
    <source>
        <dbReference type="EMBL" id="KAB8193650.1"/>
    </source>
</evidence>
<comment type="caution">
    <text evidence="3">The sequence shown here is derived from an EMBL/GenBank/DDBJ whole genome shotgun (WGS) entry which is preliminary data.</text>
</comment>
<dbReference type="EMBL" id="VDLX02000007">
    <property type="protein sequence ID" value="KAB8193650.1"/>
    <property type="molecule type" value="Genomic_DNA"/>
</dbReference>
<evidence type="ECO:0000313" key="4">
    <source>
        <dbReference type="Proteomes" id="UP000312512"/>
    </source>
</evidence>
<sequence length="126" mass="13434">MSTPTASTTGGTVTVPAQRPTPQPPPELRGRTRVESVVVTKIACSAAAEIPEIQEVYFAGLPWTRSSGAEVRGDQATIRLNVSVAYPSRLRAVAARLREHVIGRVAEQTGLNVSRLDVNMIDLEGG</sequence>
<dbReference type="OrthoDB" id="3532062at2"/>
<feature type="region of interest" description="Disordered" evidence="2">
    <location>
        <begin position="1"/>
        <end position="32"/>
    </location>
</feature>
<dbReference type="Proteomes" id="UP000312512">
    <property type="component" value="Unassembled WGS sequence"/>
</dbReference>
<dbReference type="Pfam" id="PF03780">
    <property type="entry name" value="Asp23"/>
    <property type="match status" value="1"/>
</dbReference>